<dbReference type="AlphaFoldDB" id="A0A0R0CR84"/>
<evidence type="ECO:0000256" key="1">
    <source>
        <dbReference type="SAM" id="Phobius"/>
    </source>
</evidence>
<dbReference type="RefSeq" id="WP_057660059.1">
    <property type="nucleotide sequence ID" value="NZ_LDJL01000015.1"/>
</dbReference>
<protein>
    <recommendedName>
        <fullName evidence="2">DUF4350 domain-containing protein</fullName>
    </recommendedName>
</protein>
<dbReference type="OrthoDB" id="6638317at2"/>
<dbReference type="InterPro" id="IPR025646">
    <property type="entry name" value="DUF4350"/>
</dbReference>
<dbReference type="STRING" id="344882.ABB29_13500"/>
<feature type="transmembrane region" description="Helical" evidence="1">
    <location>
        <begin position="271"/>
        <end position="287"/>
    </location>
</feature>
<comment type="caution">
    <text evidence="3">The sequence shown here is derived from an EMBL/GenBank/DDBJ whole genome shotgun (WGS) entry which is preliminary data.</text>
</comment>
<reference evidence="3 4" key="1">
    <citation type="submission" date="2015-05" db="EMBL/GenBank/DDBJ databases">
        <title>Genome sequencing and analysis of members of genus Stenotrophomonas.</title>
        <authorList>
            <person name="Patil P.P."/>
            <person name="Midha S."/>
            <person name="Patil P.B."/>
        </authorList>
    </citation>
    <scope>NUCLEOTIDE SEQUENCE [LARGE SCALE GENOMIC DNA]</scope>
    <source>
        <strain evidence="3 4">DSM 21858</strain>
    </source>
</reference>
<dbReference type="PATRIC" id="fig|344882.3.peg.1080"/>
<dbReference type="EMBL" id="LDJL01000015">
    <property type="protein sequence ID" value="KRG68398.1"/>
    <property type="molecule type" value="Genomic_DNA"/>
</dbReference>
<evidence type="ECO:0000313" key="4">
    <source>
        <dbReference type="Proteomes" id="UP000052052"/>
    </source>
</evidence>
<accession>A0A0R0CR84</accession>
<proteinExistence type="predicted"/>
<feature type="domain" description="DUF4350" evidence="2">
    <location>
        <begin position="47"/>
        <end position="210"/>
    </location>
</feature>
<sequence>MSRRRHLSVWIAASLLLIALVAAGVWLSRNYRQVEKTIYLPAIGEAAYNPLYALRQTLLADGVKAVSRQRLDLRNHRLQPGDTVLLYSDPGHLLASESRQLLEWVASGGHLLVRTPPPRRVNDGIDVPLLQAIGIQSLTTEEQPARCVALQVAGEEEHIEFCRGSRFHSQQHTPELQWGDDNIGLVYARLAHGQGRVDVVADFDFLDNGGGRGDGLLGADLSQPPTGGLRDGPHRALARQLLAPNYGRGTMHLVYAARMPSLLHLILSRGWPVWLPLLLALLAWLWMRMQRLGPLLPAPATARRSLLEHVRASGDHLYRYGRGVLLHEAVRQAFLLRLRRRDPVAAALSGEPRVQAIAERLGLPASQIRDALQTPAAHDHHGFRERISTLVQMRNQL</sequence>
<dbReference type="Pfam" id="PF14258">
    <property type="entry name" value="DUF4350"/>
    <property type="match status" value="1"/>
</dbReference>
<keyword evidence="1" id="KW-0812">Transmembrane</keyword>
<evidence type="ECO:0000313" key="3">
    <source>
        <dbReference type="EMBL" id="KRG68398.1"/>
    </source>
</evidence>
<dbReference type="Proteomes" id="UP000052052">
    <property type="component" value="Unassembled WGS sequence"/>
</dbReference>
<organism evidence="3 4">
    <name type="scientific">Pseudoxanthomonas dokdonensis</name>
    <dbReference type="NCBI Taxonomy" id="344882"/>
    <lineage>
        <taxon>Bacteria</taxon>
        <taxon>Pseudomonadati</taxon>
        <taxon>Pseudomonadota</taxon>
        <taxon>Gammaproteobacteria</taxon>
        <taxon>Lysobacterales</taxon>
        <taxon>Lysobacteraceae</taxon>
        <taxon>Pseudoxanthomonas</taxon>
    </lineage>
</organism>
<keyword evidence="1" id="KW-0472">Membrane</keyword>
<keyword evidence="4" id="KW-1185">Reference proteome</keyword>
<gene>
    <name evidence="3" type="ORF">ABB29_13500</name>
</gene>
<keyword evidence="1" id="KW-1133">Transmembrane helix</keyword>
<evidence type="ECO:0000259" key="2">
    <source>
        <dbReference type="Pfam" id="PF14258"/>
    </source>
</evidence>
<name>A0A0R0CR84_9GAMM</name>